<dbReference type="Pfam" id="PF00990">
    <property type="entry name" value="GGDEF"/>
    <property type="match status" value="1"/>
</dbReference>
<dbReference type="SMART" id="SM00267">
    <property type="entry name" value="GGDEF"/>
    <property type="match status" value="1"/>
</dbReference>
<dbReference type="CDD" id="cd00130">
    <property type="entry name" value="PAS"/>
    <property type="match status" value="1"/>
</dbReference>
<evidence type="ECO:0000313" key="8">
    <source>
        <dbReference type="EMBL" id="RMM55997.1"/>
    </source>
</evidence>
<dbReference type="InterPro" id="IPR035919">
    <property type="entry name" value="EAL_sf"/>
</dbReference>
<dbReference type="Gene3D" id="3.20.20.450">
    <property type="entry name" value="EAL domain"/>
    <property type="match status" value="1"/>
</dbReference>
<sequence length="859" mass="94726">MFMTEDAGNDSTDLSPGKPTRSFTRRTFPAIMLLLFVMSALAIAVLLNITGAQDKRAREQSLFFAQRAIDGIRTGIGRDLSDYSKWSDAYRHLHVTVDKAWAYDQENIGSSVYSLYGYQAVFVISPTGKTVYSVINGEMSDAEAGTWLTGDLQGLGKTASASENRDEVIVKLLHHEGAPAFVAASAITTGTDNSVPEIPGPPSLLLFVKVLDPASLESLARDFSLPDAYIAHKPGPDGTAELSLGENIHEALAWRPPTPGNDLRKVLLPLLVLALLILGILALAVLRHALTMLRAQEYQYDSLLAHRKALERSEERFRDIAEVSSDWLWEVDSAGTLTYLSERFEQVTGFSPSEWLGKPLHRLLHPHGGSISIAQWLLGGANNASSSPLLCEYTARNQRIRTCKLSVRAIDAGALGFRGTATDITDELRALAQIKHLSLHDPLTGLANRNRLFDCLSEYLDPASGVSLAVLNLDMDRFKPVNDSLGHAVGDKVLKEVAHILQQNVRDSDLVARLGGDEFVIVMPEPGNADDLDQLCGRLIDCMQRPMHLDGNTLYLGVSIGVAWAHPGDSRADELLRQADIALYAAKAAGRNTWRVYVEAMGNVARDRRRYEQQLRDAMHRDQLELRYLPRFDVNAEQLYGFEAQTFWHHPEKGELGGADFIPVAEASGQLEELGAWMLINVCEEAASWPTPVNVSIAVSPKWFGSSFLLNQVQTALETSNLAPHRLVLEVAEGILLVDHKTVADTLHALKDLGVRINIDKFGTNIASLREVLNQPFDGIRFDRNILSQLGLEHDHEGVLAMIRLSRSVGLMVTAEGIENARQFRQLRNVACDHVQGPYFGSALARSEMASFFTTPRWL</sequence>
<dbReference type="Proteomes" id="UP000270661">
    <property type="component" value="Unassembled WGS sequence"/>
</dbReference>
<feature type="transmembrane region" description="Helical" evidence="4">
    <location>
        <begin position="266"/>
        <end position="286"/>
    </location>
</feature>
<dbReference type="InterPro" id="IPR007892">
    <property type="entry name" value="CHASE4"/>
</dbReference>
<feature type="domain" description="GGDEF" evidence="7">
    <location>
        <begin position="466"/>
        <end position="599"/>
    </location>
</feature>
<evidence type="ECO:0000256" key="2">
    <source>
        <dbReference type="ARBA" id="ARBA00004533"/>
    </source>
</evidence>
<dbReference type="GO" id="GO:0005886">
    <property type="term" value="C:plasma membrane"/>
    <property type="evidence" value="ECO:0007669"/>
    <property type="project" value="UniProtKB-SubCell"/>
</dbReference>
<keyword evidence="4" id="KW-0812">Transmembrane</keyword>
<dbReference type="Pfam" id="PF00989">
    <property type="entry name" value="PAS"/>
    <property type="match status" value="1"/>
</dbReference>
<dbReference type="PROSITE" id="PS50887">
    <property type="entry name" value="GGDEF"/>
    <property type="match status" value="1"/>
</dbReference>
<evidence type="ECO:0000256" key="4">
    <source>
        <dbReference type="SAM" id="Phobius"/>
    </source>
</evidence>
<evidence type="ECO:0000256" key="1">
    <source>
        <dbReference type="ARBA" id="ARBA00001946"/>
    </source>
</evidence>
<dbReference type="NCBIfam" id="TIGR00229">
    <property type="entry name" value="sensory_box"/>
    <property type="match status" value="1"/>
</dbReference>
<keyword evidence="4" id="KW-0472">Membrane</keyword>
<proteinExistence type="predicted"/>
<dbReference type="PROSITE" id="PS50883">
    <property type="entry name" value="EAL"/>
    <property type="match status" value="1"/>
</dbReference>
<protein>
    <submittedName>
        <fullName evidence="8">Uncharacterized protein</fullName>
    </submittedName>
</protein>
<feature type="region of interest" description="Disordered" evidence="3">
    <location>
        <begin position="1"/>
        <end position="20"/>
    </location>
</feature>
<comment type="subcellular location">
    <subcellularLocation>
        <location evidence="2">Cell inner membrane</location>
    </subcellularLocation>
</comment>
<dbReference type="FunFam" id="3.30.70.270:FF:000001">
    <property type="entry name" value="Diguanylate cyclase domain protein"/>
    <property type="match status" value="1"/>
</dbReference>
<dbReference type="SMART" id="SM00091">
    <property type="entry name" value="PAS"/>
    <property type="match status" value="1"/>
</dbReference>
<dbReference type="Gene3D" id="3.30.450.20">
    <property type="entry name" value="PAS domain"/>
    <property type="match status" value="1"/>
</dbReference>
<dbReference type="Gene3D" id="3.30.70.270">
    <property type="match status" value="1"/>
</dbReference>
<dbReference type="InterPro" id="IPR000014">
    <property type="entry name" value="PAS"/>
</dbReference>
<dbReference type="PROSITE" id="PS50112">
    <property type="entry name" value="PAS"/>
    <property type="match status" value="1"/>
</dbReference>
<dbReference type="CDD" id="cd01948">
    <property type="entry name" value="EAL"/>
    <property type="match status" value="1"/>
</dbReference>
<dbReference type="GO" id="GO:0003824">
    <property type="term" value="F:catalytic activity"/>
    <property type="evidence" value="ECO:0007669"/>
    <property type="project" value="UniProtKB-ARBA"/>
</dbReference>
<dbReference type="CDD" id="cd01949">
    <property type="entry name" value="GGDEF"/>
    <property type="match status" value="1"/>
</dbReference>
<dbReference type="InterPro" id="IPR052155">
    <property type="entry name" value="Biofilm_reg_signaling"/>
</dbReference>
<gene>
    <name evidence="8" type="ORF">ALQ77_01953</name>
</gene>
<dbReference type="PANTHER" id="PTHR44757">
    <property type="entry name" value="DIGUANYLATE CYCLASE DGCP"/>
    <property type="match status" value="1"/>
</dbReference>
<dbReference type="GO" id="GO:0006355">
    <property type="term" value="P:regulation of DNA-templated transcription"/>
    <property type="evidence" value="ECO:0007669"/>
    <property type="project" value="InterPro"/>
</dbReference>
<name>A0A3M3F2F8_9PSED</name>
<dbReference type="NCBIfam" id="TIGR00254">
    <property type="entry name" value="GGDEF"/>
    <property type="match status" value="1"/>
</dbReference>
<dbReference type="AlphaFoldDB" id="A0A3M3F2F8"/>
<dbReference type="InterPro" id="IPR029787">
    <property type="entry name" value="Nucleotide_cyclase"/>
</dbReference>
<organism evidence="8 9">
    <name type="scientific">Pseudomonas corrugata</name>
    <dbReference type="NCBI Taxonomy" id="47879"/>
    <lineage>
        <taxon>Bacteria</taxon>
        <taxon>Pseudomonadati</taxon>
        <taxon>Pseudomonadota</taxon>
        <taxon>Gammaproteobacteria</taxon>
        <taxon>Pseudomonadales</taxon>
        <taxon>Pseudomonadaceae</taxon>
        <taxon>Pseudomonas</taxon>
    </lineage>
</organism>
<keyword evidence="9" id="KW-1185">Reference proteome</keyword>
<dbReference type="InterPro" id="IPR013767">
    <property type="entry name" value="PAS_fold"/>
</dbReference>
<dbReference type="InterPro" id="IPR001633">
    <property type="entry name" value="EAL_dom"/>
</dbReference>
<dbReference type="InterPro" id="IPR043128">
    <property type="entry name" value="Rev_trsase/Diguanyl_cyclase"/>
</dbReference>
<dbReference type="EMBL" id="RBOJ01000002">
    <property type="protein sequence ID" value="RMM55997.1"/>
    <property type="molecule type" value="Genomic_DNA"/>
</dbReference>
<dbReference type="SUPFAM" id="SSF141868">
    <property type="entry name" value="EAL domain-like"/>
    <property type="match status" value="1"/>
</dbReference>
<feature type="transmembrane region" description="Helical" evidence="4">
    <location>
        <begin position="28"/>
        <end position="49"/>
    </location>
</feature>
<keyword evidence="4" id="KW-1133">Transmembrane helix</keyword>
<dbReference type="InterPro" id="IPR035965">
    <property type="entry name" value="PAS-like_dom_sf"/>
</dbReference>
<accession>A0A3M3F2F8</accession>
<feature type="domain" description="PAS" evidence="5">
    <location>
        <begin position="313"/>
        <end position="366"/>
    </location>
</feature>
<reference evidence="8 9" key="1">
    <citation type="submission" date="2018-08" db="EMBL/GenBank/DDBJ databases">
        <title>Recombination of ecologically and evolutionarily significant loci maintains genetic cohesion in the Pseudomonas syringae species complex.</title>
        <authorList>
            <person name="Dillon M."/>
            <person name="Thakur S."/>
            <person name="Almeida R.N.D."/>
            <person name="Weir B.S."/>
            <person name="Guttman D.S."/>
        </authorList>
    </citation>
    <scope>NUCLEOTIDE SEQUENCE [LARGE SCALE GENOMIC DNA]</scope>
    <source>
        <strain evidence="8 9">NCPPB2445</strain>
    </source>
</reference>
<dbReference type="InterPro" id="IPR000160">
    <property type="entry name" value="GGDEF_dom"/>
</dbReference>
<evidence type="ECO:0000259" key="7">
    <source>
        <dbReference type="PROSITE" id="PS50887"/>
    </source>
</evidence>
<evidence type="ECO:0000256" key="3">
    <source>
        <dbReference type="SAM" id="MobiDB-lite"/>
    </source>
</evidence>
<dbReference type="SUPFAM" id="SSF55073">
    <property type="entry name" value="Nucleotide cyclase"/>
    <property type="match status" value="1"/>
</dbReference>
<dbReference type="PANTHER" id="PTHR44757:SF10">
    <property type="entry name" value="MEMBRANE PROTEIN"/>
    <property type="match status" value="1"/>
</dbReference>
<dbReference type="SUPFAM" id="SSF55785">
    <property type="entry name" value="PYP-like sensor domain (PAS domain)"/>
    <property type="match status" value="1"/>
</dbReference>
<dbReference type="Pfam" id="PF05228">
    <property type="entry name" value="CHASE4"/>
    <property type="match status" value="1"/>
</dbReference>
<evidence type="ECO:0000259" key="5">
    <source>
        <dbReference type="PROSITE" id="PS50112"/>
    </source>
</evidence>
<evidence type="ECO:0000313" key="9">
    <source>
        <dbReference type="Proteomes" id="UP000270661"/>
    </source>
</evidence>
<comment type="cofactor">
    <cofactor evidence="1">
        <name>Mg(2+)</name>
        <dbReference type="ChEBI" id="CHEBI:18420"/>
    </cofactor>
</comment>
<evidence type="ECO:0000259" key="6">
    <source>
        <dbReference type="PROSITE" id="PS50883"/>
    </source>
</evidence>
<comment type="caution">
    <text evidence="8">The sequence shown here is derived from an EMBL/GenBank/DDBJ whole genome shotgun (WGS) entry which is preliminary data.</text>
</comment>
<dbReference type="SMART" id="SM00052">
    <property type="entry name" value="EAL"/>
    <property type="match status" value="1"/>
</dbReference>
<dbReference type="Pfam" id="PF00563">
    <property type="entry name" value="EAL"/>
    <property type="match status" value="1"/>
</dbReference>
<feature type="domain" description="EAL" evidence="6">
    <location>
        <begin position="608"/>
        <end position="857"/>
    </location>
</feature>
<dbReference type="STRING" id="47879.AXG94_01145"/>